<dbReference type="Gene3D" id="1.25.40.10">
    <property type="entry name" value="Tetratricopeptide repeat domain"/>
    <property type="match status" value="1"/>
</dbReference>
<dbReference type="AlphaFoldDB" id="A0A1H7G7K9"/>
<evidence type="ECO:0000313" key="2">
    <source>
        <dbReference type="Proteomes" id="UP000182321"/>
    </source>
</evidence>
<dbReference type="RefSeq" id="WP_074789134.1">
    <property type="nucleotide sequence ID" value="NZ_FNZX01000004.1"/>
</dbReference>
<dbReference type="Proteomes" id="UP000182321">
    <property type="component" value="Unassembled WGS sequence"/>
</dbReference>
<name>A0A1H7G7K9_9FIRM</name>
<protein>
    <recommendedName>
        <fullName evidence="3">Sel1 repeat family protein</fullName>
    </recommendedName>
</protein>
<proteinExistence type="predicted"/>
<reference evidence="2" key="1">
    <citation type="submission" date="2016-10" db="EMBL/GenBank/DDBJ databases">
        <authorList>
            <person name="Varghese N."/>
            <person name="Submissions S."/>
        </authorList>
    </citation>
    <scope>NUCLEOTIDE SEQUENCE [LARGE SCALE GENOMIC DNA]</scope>
    <source>
        <strain evidence="2">ACV-9</strain>
    </source>
</reference>
<keyword evidence="2" id="KW-1185">Reference proteome</keyword>
<dbReference type="SUPFAM" id="SSF81901">
    <property type="entry name" value="HCP-like"/>
    <property type="match status" value="1"/>
</dbReference>
<dbReference type="EMBL" id="FNZX01000004">
    <property type="protein sequence ID" value="SEK34121.1"/>
    <property type="molecule type" value="Genomic_DNA"/>
</dbReference>
<gene>
    <name evidence="1" type="ORF">SAMN02910377_00657</name>
</gene>
<evidence type="ECO:0000313" key="1">
    <source>
        <dbReference type="EMBL" id="SEK34121.1"/>
    </source>
</evidence>
<sequence>MIFDKDTDLMKLIEQAENGDEKALRLMATYLTLGRVLDNPILDELAEKYINILASNDDAKGLIMKADILLNQNSDKATAIEAIKLYLRALLEGEEFAIECIADMFFQGKCVDQDREIAFLILWYVIQQSKDVNSLCLYEIGKIAQEGEVIMQDLDLARFCYEKCIVAAGEYSELDEFALKARKELDDLNSETD</sequence>
<evidence type="ECO:0008006" key="3">
    <source>
        <dbReference type="Google" id="ProtNLM"/>
    </source>
</evidence>
<dbReference type="InterPro" id="IPR011990">
    <property type="entry name" value="TPR-like_helical_dom_sf"/>
</dbReference>
<organism evidence="1 2">
    <name type="scientific">Pseudobutyrivibrio ruminis</name>
    <dbReference type="NCBI Taxonomy" id="46206"/>
    <lineage>
        <taxon>Bacteria</taxon>
        <taxon>Bacillati</taxon>
        <taxon>Bacillota</taxon>
        <taxon>Clostridia</taxon>
        <taxon>Lachnospirales</taxon>
        <taxon>Lachnospiraceae</taxon>
        <taxon>Pseudobutyrivibrio</taxon>
    </lineage>
</organism>
<accession>A0A1H7G7K9</accession>